<dbReference type="InterPro" id="IPR029065">
    <property type="entry name" value="Enolase_C-like"/>
</dbReference>
<dbReference type="Pfam" id="PF02746">
    <property type="entry name" value="MR_MLE_N"/>
    <property type="match status" value="1"/>
</dbReference>
<feature type="active site" description="Proton acceptor; specific for (S)-substrate epimerization" evidence="5">
    <location>
        <position position="247"/>
    </location>
</feature>
<dbReference type="SUPFAM" id="SSF51604">
    <property type="entry name" value="Enolase C-terminal domain-like"/>
    <property type="match status" value="1"/>
</dbReference>
<evidence type="ECO:0000313" key="10">
    <source>
        <dbReference type="Proteomes" id="UP000319148"/>
    </source>
</evidence>
<organism evidence="9 10">
    <name type="scientific">Emcibacter nanhaiensis</name>
    <dbReference type="NCBI Taxonomy" id="1505037"/>
    <lineage>
        <taxon>Bacteria</taxon>
        <taxon>Pseudomonadati</taxon>
        <taxon>Pseudomonadota</taxon>
        <taxon>Alphaproteobacteria</taxon>
        <taxon>Emcibacterales</taxon>
        <taxon>Emcibacteraceae</taxon>
        <taxon>Emcibacter</taxon>
    </lineage>
</organism>
<evidence type="ECO:0000256" key="6">
    <source>
        <dbReference type="PIRSR" id="PIRSR634603-3"/>
    </source>
</evidence>
<dbReference type="InterPro" id="IPR013341">
    <property type="entry name" value="Mandelate_racemase_N_dom"/>
</dbReference>
<feature type="active site" description="Proton acceptor; specific for (R)-substrate epimerization" evidence="5">
    <location>
        <position position="151"/>
    </location>
</feature>
<dbReference type="SUPFAM" id="SSF54826">
    <property type="entry name" value="Enolase N-terminal domain-like"/>
    <property type="match status" value="1"/>
</dbReference>
<dbReference type="EC" id="5.1.1.-" evidence="7"/>
<gene>
    <name evidence="9" type="ORF">FIV46_17015</name>
</gene>
<dbReference type="InterPro" id="IPR034603">
    <property type="entry name" value="Dipeptide_epimerase"/>
</dbReference>
<name>A0A501PBQ4_9PROT</name>
<dbReference type="RefSeq" id="WP_139942119.1">
    <property type="nucleotide sequence ID" value="NZ_JBHSYP010000005.1"/>
</dbReference>
<evidence type="ECO:0000259" key="8">
    <source>
        <dbReference type="SMART" id="SM00922"/>
    </source>
</evidence>
<feature type="domain" description="Mandelate racemase/muconate lactonizing enzyme C-terminal" evidence="8">
    <location>
        <begin position="132"/>
        <end position="223"/>
    </location>
</feature>
<feature type="binding site" evidence="6">
    <location>
        <position position="225"/>
    </location>
    <ligand>
        <name>Mg(2+)</name>
        <dbReference type="ChEBI" id="CHEBI:18420"/>
    </ligand>
</feature>
<dbReference type="NCBIfam" id="NF042940">
    <property type="entry name" value="racemase_DgcA"/>
    <property type="match status" value="1"/>
</dbReference>
<dbReference type="Gene3D" id="3.30.390.10">
    <property type="entry name" value="Enolase-like, N-terminal domain"/>
    <property type="match status" value="1"/>
</dbReference>
<feature type="binding site" evidence="6">
    <location>
        <position position="202"/>
    </location>
    <ligand>
        <name>Mg(2+)</name>
        <dbReference type="ChEBI" id="CHEBI:18420"/>
    </ligand>
</feature>
<dbReference type="AlphaFoldDB" id="A0A501PBQ4"/>
<keyword evidence="3 6" id="KW-0460">Magnesium</keyword>
<evidence type="ECO:0000256" key="4">
    <source>
        <dbReference type="ARBA" id="ARBA00023235"/>
    </source>
</evidence>
<proteinExistence type="inferred from homology"/>
<dbReference type="SFLD" id="SFLDG00180">
    <property type="entry name" value="muconate_cycloisomerase"/>
    <property type="match status" value="1"/>
</dbReference>
<dbReference type="InterPro" id="IPR036849">
    <property type="entry name" value="Enolase-like_C_sf"/>
</dbReference>
<dbReference type="GO" id="GO:0016855">
    <property type="term" value="F:racemase and epimerase activity, acting on amino acids and derivatives"/>
    <property type="evidence" value="ECO:0007669"/>
    <property type="project" value="UniProtKB-UniRule"/>
</dbReference>
<dbReference type="PANTHER" id="PTHR48080">
    <property type="entry name" value="D-GALACTONATE DEHYDRATASE-RELATED"/>
    <property type="match status" value="1"/>
</dbReference>
<evidence type="ECO:0000256" key="3">
    <source>
        <dbReference type="ARBA" id="ARBA00022842"/>
    </source>
</evidence>
<dbReference type="SFLD" id="SFLDF00010">
    <property type="entry name" value="dipeptide_epimerase"/>
    <property type="match status" value="1"/>
</dbReference>
<comment type="cofactor">
    <cofactor evidence="6 7">
        <name>Mg(2+)</name>
        <dbReference type="ChEBI" id="CHEBI:18420"/>
    </cofactor>
    <text evidence="6 7">Binds 1 Mg(2+) ion per subunit.</text>
</comment>
<dbReference type="CDD" id="cd03319">
    <property type="entry name" value="L-Ala-DL-Glu_epimerase"/>
    <property type="match status" value="1"/>
</dbReference>
<keyword evidence="10" id="KW-1185">Reference proteome</keyword>
<dbReference type="InterPro" id="IPR018110">
    <property type="entry name" value="Mandel_Rmase/mucon_lact_enz_CS"/>
</dbReference>
<dbReference type="GO" id="GO:0000287">
    <property type="term" value="F:magnesium ion binding"/>
    <property type="evidence" value="ECO:0007669"/>
    <property type="project" value="UniProtKB-ARBA"/>
</dbReference>
<feature type="binding site" evidence="6">
    <location>
        <position position="176"/>
    </location>
    <ligand>
        <name>Mg(2+)</name>
        <dbReference type="ChEBI" id="CHEBI:18420"/>
    </ligand>
</feature>
<evidence type="ECO:0000256" key="1">
    <source>
        <dbReference type="ARBA" id="ARBA00008031"/>
    </source>
</evidence>
<dbReference type="Gene3D" id="3.20.20.120">
    <property type="entry name" value="Enolase-like C-terminal domain"/>
    <property type="match status" value="1"/>
</dbReference>
<keyword evidence="2 6" id="KW-0479">Metal-binding</keyword>
<dbReference type="Proteomes" id="UP000319148">
    <property type="component" value="Unassembled WGS sequence"/>
</dbReference>
<accession>A0A501PBQ4</accession>
<dbReference type="PROSITE" id="PS00909">
    <property type="entry name" value="MR_MLE_2"/>
    <property type="match status" value="1"/>
</dbReference>
<dbReference type="EMBL" id="VFIY01000018">
    <property type="protein sequence ID" value="TPD57803.1"/>
    <property type="molecule type" value="Genomic_DNA"/>
</dbReference>
<sequence length="337" mass="36726">MISKRLSVSHEHWPLREPFRISRGVKTGADVIHVTITCDQVTGHGESVPYARYGETIDSVLDQINGILPDVEEGIHPEELLELLPPGAARNAVDCALWELMARWQGRSVASLLGLEMPTELETAITIGVDDPAKMGEKARQNSTAPLLKVKLDREQILDRVRAVRAAAPASRIILDPNESWTMDILRSIDEDLAALGIDLLEQPLPAGEDEGLRDYRPRVPVCADEACHTSGDLPALKGKYQYINIKLDKTGGLTEAVRLRQQALAQGFGLMVGCMVATSLSMAPAVLLCAGVEFIDLDGPWWMARDRAGGFQIDDGMIRGISGDFWGGTEVSKPAD</sequence>
<evidence type="ECO:0000256" key="7">
    <source>
        <dbReference type="RuleBase" id="RU366006"/>
    </source>
</evidence>
<evidence type="ECO:0000313" key="9">
    <source>
        <dbReference type="EMBL" id="TPD57803.1"/>
    </source>
</evidence>
<dbReference type="InterPro" id="IPR029017">
    <property type="entry name" value="Enolase-like_N"/>
</dbReference>
<dbReference type="PROSITE" id="PS00908">
    <property type="entry name" value="MR_MLE_1"/>
    <property type="match status" value="1"/>
</dbReference>
<keyword evidence="4 7" id="KW-0413">Isomerase</keyword>
<dbReference type="GO" id="GO:0009063">
    <property type="term" value="P:amino acid catabolic process"/>
    <property type="evidence" value="ECO:0007669"/>
    <property type="project" value="InterPro"/>
</dbReference>
<dbReference type="InterPro" id="IPR013342">
    <property type="entry name" value="Mandelate_racemase_C"/>
</dbReference>
<dbReference type="SFLD" id="SFLDS00001">
    <property type="entry name" value="Enolase"/>
    <property type="match status" value="1"/>
</dbReference>
<dbReference type="PANTHER" id="PTHR48080:SF3">
    <property type="entry name" value="ENOLASE SUPERFAMILY MEMBER DDB_G0284701"/>
    <property type="match status" value="1"/>
</dbReference>
<comment type="caution">
    <text evidence="9">The sequence shown here is derived from an EMBL/GenBank/DDBJ whole genome shotgun (WGS) entry which is preliminary data.</text>
</comment>
<comment type="similarity">
    <text evidence="1 7">Belongs to the mandelate racemase/muconate lactonizing enzyme family.</text>
</comment>
<dbReference type="SMART" id="SM00922">
    <property type="entry name" value="MR_MLE"/>
    <property type="match status" value="1"/>
</dbReference>
<dbReference type="OrthoDB" id="9782675at2"/>
<dbReference type="InterPro" id="IPR034593">
    <property type="entry name" value="DgoD-like"/>
</dbReference>
<protein>
    <recommendedName>
        <fullName evidence="7">Dipeptide epimerase</fullName>
        <ecNumber evidence="7">5.1.1.-</ecNumber>
    </recommendedName>
</protein>
<reference evidence="10" key="1">
    <citation type="submission" date="2019-06" db="EMBL/GenBank/DDBJ databases">
        <title>The complete genome of Emcibacter congregatus ZYLT.</title>
        <authorList>
            <person name="Zhao Z."/>
        </authorList>
    </citation>
    <scope>NUCLEOTIDE SEQUENCE [LARGE SCALE GENOMIC DNA]</scope>
    <source>
        <strain evidence="10">MCCC 1A06723</strain>
    </source>
</reference>
<evidence type="ECO:0000256" key="2">
    <source>
        <dbReference type="ARBA" id="ARBA00022723"/>
    </source>
</evidence>
<evidence type="ECO:0000256" key="5">
    <source>
        <dbReference type="PIRSR" id="PIRSR634603-1"/>
    </source>
</evidence>
<dbReference type="Pfam" id="PF13378">
    <property type="entry name" value="MR_MLE_C"/>
    <property type="match status" value="1"/>
</dbReference>